<organism evidence="8 9">
    <name type="scientific">Desmophyllum pertusum</name>
    <dbReference type="NCBI Taxonomy" id="174260"/>
    <lineage>
        <taxon>Eukaryota</taxon>
        <taxon>Metazoa</taxon>
        <taxon>Cnidaria</taxon>
        <taxon>Anthozoa</taxon>
        <taxon>Hexacorallia</taxon>
        <taxon>Scleractinia</taxon>
        <taxon>Caryophylliina</taxon>
        <taxon>Caryophylliidae</taxon>
        <taxon>Desmophyllum</taxon>
    </lineage>
</organism>
<dbReference type="GO" id="GO:0005634">
    <property type="term" value="C:nucleus"/>
    <property type="evidence" value="ECO:0007669"/>
    <property type="project" value="UniProtKB-SubCell"/>
</dbReference>
<proteinExistence type="inferred from homology"/>
<evidence type="ECO:0000313" key="9">
    <source>
        <dbReference type="Proteomes" id="UP001163046"/>
    </source>
</evidence>
<evidence type="ECO:0000256" key="4">
    <source>
        <dbReference type="ARBA" id="ARBA00038504"/>
    </source>
</evidence>
<evidence type="ECO:0000256" key="5">
    <source>
        <dbReference type="PROSITE-ProRule" id="PRU00108"/>
    </source>
</evidence>
<dbReference type="SUPFAM" id="SSF46689">
    <property type="entry name" value="Homeodomain-like"/>
    <property type="match status" value="1"/>
</dbReference>
<evidence type="ECO:0000256" key="3">
    <source>
        <dbReference type="ARBA" id="ARBA00023242"/>
    </source>
</evidence>
<feature type="DNA-binding region" description="Homeobox" evidence="5">
    <location>
        <begin position="148"/>
        <end position="207"/>
    </location>
</feature>
<dbReference type="InterPro" id="IPR000047">
    <property type="entry name" value="HTH_motif"/>
</dbReference>
<dbReference type="Pfam" id="PF00046">
    <property type="entry name" value="Homeodomain"/>
    <property type="match status" value="1"/>
</dbReference>
<sequence length="225" mass="25436">MASFRIDDILARPHGSRSETSSGIGVSTPIPSYQQLSFGVDQILGRHETEQRERLPLLGAYSMVPPNACDHLHAAYWASPYLAATHAHTQPFLCGSLLHSNCETCYSHNPYSYSSLTGMYGDYGASVLNKTIPGQVLPGQPKPRKPRRPWTRAVFSNLQRKGLEKRFQLQKYLTKADRHQLASMLGLSDNQVKVWFQNRRMKWRQEARETIATGSSEETSDKQEQ</sequence>
<dbReference type="PRINTS" id="PR00024">
    <property type="entry name" value="HOMEOBOX"/>
</dbReference>
<dbReference type="SMART" id="SM00389">
    <property type="entry name" value="HOX"/>
    <property type="match status" value="1"/>
</dbReference>
<comment type="caution">
    <text evidence="8">The sequence shown here is derived from an EMBL/GenBank/DDBJ whole genome shotgun (WGS) entry which is preliminary data.</text>
</comment>
<dbReference type="GO" id="GO:0000981">
    <property type="term" value="F:DNA-binding transcription factor activity, RNA polymerase II-specific"/>
    <property type="evidence" value="ECO:0007669"/>
    <property type="project" value="InterPro"/>
</dbReference>
<accession>A0A9W9YUP0</accession>
<dbReference type="PANTHER" id="PTHR46808">
    <property type="entry name" value="H2.0-LIKE HOMEOBOX PROTEIN"/>
    <property type="match status" value="1"/>
</dbReference>
<evidence type="ECO:0000313" key="8">
    <source>
        <dbReference type="EMBL" id="KAJ7369681.1"/>
    </source>
</evidence>
<dbReference type="InterPro" id="IPR020479">
    <property type="entry name" value="HD_metazoa"/>
</dbReference>
<evidence type="ECO:0000256" key="2">
    <source>
        <dbReference type="ARBA" id="ARBA00023155"/>
    </source>
</evidence>
<dbReference type="GO" id="GO:0043565">
    <property type="term" value="F:sequence-specific DNA binding"/>
    <property type="evidence" value="ECO:0007669"/>
    <property type="project" value="TreeGrafter"/>
</dbReference>
<feature type="domain" description="Homeobox" evidence="7">
    <location>
        <begin position="146"/>
        <end position="206"/>
    </location>
</feature>
<dbReference type="PROSITE" id="PS50071">
    <property type="entry name" value="HOMEOBOX_2"/>
    <property type="match status" value="1"/>
</dbReference>
<comment type="similarity">
    <text evidence="4">Belongs to the H2.0 homeobox family.</text>
</comment>
<dbReference type="OrthoDB" id="6159439at2759"/>
<dbReference type="Proteomes" id="UP001163046">
    <property type="component" value="Unassembled WGS sequence"/>
</dbReference>
<keyword evidence="2 5" id="KW-0371">Homeobox</keyword>
<dbReference type="FunFam" id="1.10.10.60:FF:000825">
    <property type="match status" value="1"/>
</dbReference>
<keyword evidence="9" id="KW-1185">Reference proteome</keyword>
<evidence type="ECO:0000256" key="1">
    <source>
        <dbReference type="ARBA" id="ARBA00023125"/>
    </source>
</evidence>
<dbReference type="PROSITE" id="PS00027">
    <property type="entry name" value="HOMEOBOX_1"/>
    <property type="match status" value="1"/>
</dbReference>
<dbReference type="InterPro" id="IPR001356">
    <property type="entry name" value="HD"/>
</dbReference>
<dbReference type="Gene3D" id="1.10.10.60">
    <property type="entry name" value="Homeodomain-like"/>
    <property type="match status" value="1"/>
</dbReference>
<dbReference type="AlphaFoldDB" id="A0A9W9YUP0"/>
<dbReference type="InterPro" id="IPR017970">
    <property type="entry name" value="Homeobox_CS"/>
</dbReference>
<name>A0A9W9YUP0_9CNID</name>
<keyword evidence="3 5" id="KW-0539">Nucleus</keyword>
<dbReference type="InterPro" id="IPR052497">
    <property type="entry name" value="H2.0_Homeobox_TF"/>
</dbReference>
<dbReference type="CDD" id="cd00086">
    <property type="entry name" value="homeodomain"/>
    <property type="match status" value="1"/>
</dbReference>
<evidence type="ECO:0000256" key="6">
    <source>
        <dbReference type="RuleBase" id="RU000682"/>
    </source>
</evidence>
<reference evidence="8" key="1">
    <citation type="submission" date="2023-01" db="EMBL/GenBank/DDBJ databases">
        <title>Genome assembly of the deep-sea coral Lophelia pertusa.</title>
        <authorList>
            <person name="Herrera S."/>
            <person name="Cordes E."/>
        </authorList>
    </citation>
    <scope>NUCLEOTIDE SEQUENCE</scope>
    <source>
        <strain evidence="8">USNM1676648</strain>
        <tissue evidence="8">Polyp</tissue>
    </source>
</reference>
<dbReference type="EMBL" id="MU826893">
    <property type="protein sequence ID" value="KAJ7369681.1"/>
    <property type="molecule type" value="Genomic_DNA"/>
</dbReference>
<dbReference type="PANTHER" id="PTHR46808:SF1">
    <property type="entry name" value="H2.0-LIKE HOMEOBOX PROTEIN"/>
    <property type="match status" value="1"/>
</dbReference>
<dbReference type="InterPro" id="IPR009057">
    <property type="entry name" value="Homeodomain-like_sf"/>
</dbReference>
<keyword evidence="1 5" id="KW-0238">DNA-binding</keyword>
<evidence type="ECO:0000259" key="7">
    <source>
        <dbReference type="PROSITE" id="PS50071"/>
    </source>
</evidence>
<dbReference type="PRINTS" id="PR00031">
    <property type="entry name" value="HTHREPRESSR"/>
</dbReference>
<protein>
    <recommendedName>
        <fullName evidence="7">Homeobox domain-containing protein</fullName>
    </recommendedName>
</protein>
<comment type="subcellular location">
    <subcellularLocation>
        <location evidence="5 6">Nucleus</location>
    </subcellularLocation>
</comment>
<gene>
    <name evidence="8" type="ORF">OS493_037181</name>
</gene>